<feature type="binding site" evidence="7">
    <location>
        <position position="279"/>
    </location>
    <ligand>
        <name>glyoxylate</name>
        <dbReference type="ChEBI" id="CHEBI:36655"/>
    </ligand>
</feature>
<dbReference type="PANTHER" id="PTHR10578">
    <property type="entry name" value="S -2-HYDROXY-ACID OXIDASE-RELATED"/>
    <property type="match status" value="1"/>
</dbReference>
<reference evidence="9 10" key="1">
    <citation type="journal article" date="2020" name="Microb. Ecol.">
        <title>Ecogenomics of the Marine Benthic Filamentous Cyanobacterium Adonisia.</title>
        <authorList>
            <person name="Walter J.M."/>
            <person name="Coutinho F.H."/>
            <person name="Leomil L."/>
            <person name="Hargreaves P.I."/>
            <person name="Campeao M.E."/>
            <person name="Vieira V.V."/>
            <person name="Silva B.S."/>
            <person name="Fistarol G.O."/>
            <person name="Salomon P.S."/>
            <person name="Sawabe T."/>
            <person name="Mino S."/>
            <person name="Hosokawa M."/>
            <person name="Miyashita H."/>
            <person name="Maruyama F."/>
            <person name="van Verk M.C."/>
            <person name="Dutilh B.E."/>
            <person name="Thompson C.C."/>
            <person name="Thompson F.L."/>
        </authorList>
    </citation>
    <scope>NUCLEOTIDE SEQUENCE [LARGE SCALE GENOMIC DNA]</scope>
    <source>
        <strain evidence="9 10">CCMR0082</strain>
    </source>
</reference>
<dbReference type="GO" id="GO:0016614">
    <property type="term" value="F:oxidoreductase activity, acting on CH-OH group of donors"/>
    <property type="evidence" value="ECO:0007669"/>
    <property type="project" value="UniProtKB-ARBA"/>
</dbReference>
<feature type="binding site" evidence="7">
    <location>
        <position position="277"/>
    </location>
    <ligand>
        <name>FMN</name>
        <dbReference type="ChEBI" id="CHEBI:58210"/>
    </ligand>
</feature>
<evidence type="ECO:0000256" key="7">
    <source>
        <dbReference type="PIRSR" id="PIRSR000138-2"/>
    </source>
</evidence>
<name>A0A6M0SCH6_9CYAN</name>
<comment type="similarity">
    <text evidence="5">Belongs to the FMN-dependent alpha-hydroxy acid dehydrogenase family.</text>
</comment>
<protein>
    <submittedName>
        <fullName evidence="9">Alpha-hydroxy-acid oxidizing protein</fullName>
    </submittedName>
</protein>
<keyword evidence="4" id="KW-0560">Oxidoreductase</keyword>
<feature type="domain" description="FMN hydroxy acid dehydrogenase" evidence="8">
    <location>
        <begin position="1"/>
        <end position="384"/>
    </location>
</feature>
<feature type="binding site" evidence="7">
    <location>
        <position position="109"/>
    </location>
    <ligand>
        <name>FMN</name>
        <dbReference type="ChEBI" id="CHEBI:58210"/>
    </ligand>
</feature>
<feature type="binding site" evidence="7">
    <location>
        <position position="27"/>
    </location>
    <ligand>
        <name>glyoxylate</name>
        <dbReference type="ChEBI" id="CHEBI:36655"/>
    </ligand>
</feature>
<dbReference type="RefSeq" id="WP_163666408.1">
    <property type="nucleotide sequence ID" value="NZ_QZCE01000002.1"/>
</dbReference>
<dbReference type="PROSITE" id="PS51349">
    <property type="entry name" value="FMN_HYDROXY_ACID_DH_2"/>
    <property type="match status" value="1"/>
</dbReference>
<comment type="caution">
    <text evidence="9">The sequence shown here is derived from an EMBL/GenBank/DDBJ whole genome shotgun (WGS) entry which is preliminary data.</text>
</comment>
<dbReference type="FunFam" id="3.20.20.70:FF:000029">
    <property type="entry name" value="L-lactate dehydrogenase"/>
    <property type="match status" value="1"/>
</dbReference>
<feature type="binding site" evidence="7">
    <location>
        <begin position="333"/>
        <end position="334"/>
    </location>
    <ligand>
        <name>FMN</name>
        <dbReference type="ChEBI" id="CHEBI:58210"/>
    </ligand>
</feature>
<keyword evidence="3 7" id="KW-0288">FMN</keyword>
<feature type="binding site" evidence="7">
    <location>
        <begin position="80"/>
        <end position="82"/>
    </location>
    <ligand>
        <name>FMN</name>
        <dbReference type="ChEBI" id="CHEBI:58210"/>
    </ligand>
</feature>
<evidence type="ECO:0000256" key="5">
    <source>
        <dbReference type="ARBA" id="ARBA00024042"/>
    </source>
</evidence>
<dbReference type="InterPro" id="IPR008259">
    <property type="entry name" value="FMN_hydac_DH_AS"/>
</dbReference>
<evidence type="ECO:0000256" key="6">
    <source>
        <dbReference type="PIRSR" id="PIRSR000138-1"/>
    </source>
</evidence>
<dbReference type="AlphaFoldDB" id="A0A6M0SCH6"/>
<feature type="binding site" evidence="7">
    <location>
        <position position="132"/>
    </location>
    <ligand>
        <name>glyoxylate</name>
        <dbReference type="ChEBI" id="CHEBI:36655"/>
    </ligand>
</feature>
<dbReference type="PROSITE" id="PS00557">
    <property type="entry name" value="FMN_HYDROXY_ACID_DH_1"/>
    <property type="match status" value="1"/>
</dbReference>
<dbReference type="InterPro" id="IPR013785">
    <property type="entry name" value="Aldolase_TIM"/>
</dbReference>
<dbReference type="Proteomes" id="UP000473574">
    <property type="component" value="Unassembled WGS sequence"/>
</dbReference>
<dbReference type="EMBL" id="QZCE01000002">
    <property type="protein sequence ID" value="NEZ65372.1"/>
    <property type="molecule type" value="Genomic_DNA"/>
</dbReference>
<sequence length="389" mass="42998">MGLNDCHNFQDFRKLAKRRLPGPIFNYIDGAADDEQTYRRNTEAYEDCDLVPNVLVGVENVDMSVEVMGQKLDMPIYCAPTALQRLFHYEGERAVAGAAAKYGTMFGVSSLATVTVEEIAEITNTPKMFQFYFHKDRGLNDTLLERARAANFNVLALTVDTITGGNRERDLRTGFTSPPKLTPCSLISFAMHPAWAWNFLTKEKFDMPHLSGHVSAGTNLAVSVGDYFSTMLDQSMNWKDAEKLCAQWNGQFALKGIMSVEDAKRAVDIGCTGIMVSNHGGRQLDGSRSPFDQLAEICDAVGDKVDVICEGGIQRGTHVLKALSVGAKACSGGRFYLYALAAAGRAGVERALGNMRTEIERDMKLMGVTKLDHLNRDNLRFHHSPRRPI</sequence>
<dbReference type="Gene3D" id="3.20.20.70">
    <property type="entry name" value="Aldolase class I"/>
    <property type="match status" value="1"/>
</dbReference>
<evidence type="ECO:0000256" key="4">
    <source>
        <dbReference type="ARBA" id="ARBA00023002"/>
    </source>
</evidence>
<dbReference type="PANTHER" id="PTHR10578:SF107">
    <property type="entry name" value="2-HYDROXYACID OXIDASE 1"/>
    <property type="match status" value="1"/>
</dbReference>
<dbReference type="CDD" id="cd02809">
    <property type="entry name" value="alpha_hydroxyacid_oxid_FMN"/>
    <property type="match status" value="1"/>
</dbReference>
<proteinExistence type="inferred from homology"/>
<feature type="binding site" evidence="7">
    <location>
        <position position="282"/>
    </location>
    <ligand>
        <name>glyoxylate</name>
        <dbReference type="ChEBI" id="CHEBI:36655"/>
    </ligand>
</feature>
<feature type="binding site" evidence="7">
    <location>
        <position position="158"/>
    </location>
    <ligand>
        <name>FMN</name>
        <dbReference type="ChEBI" id="CHEBI:58210"/>
    </ligand>
</feature>
<feature type="binding site" evidence="7">
    <location>
        <position position="167"/>
    </location>
    <ligand>
        <name>glyoxylate</name>
        <dbReference type="ChEBI" id="CHEBI:36655"/>
    </ligand>
</feature>
<evidence type="ECO:0000313" key="10">
    <source>
        <dbReference type="Proteomes" id="UP000473574"/>
    </source>
</evidence>
<evidence type="ECO:0000259" key="8">
    <source>
        <dbReference type="PROSITE" id="PS51349"/>
    </source>
</evidence>
<dbReference type="InterPro" id="IPR037396">
    <property type="entry name" value="FMN_HAD"/>
</dbReference>
<evidence type="ECO:0000256" key="2">
    <source>
        <dbReference type="ARBA" id="ARBA00022630"/>
    </source>
</evidence>
<dbReference type="Pfam" id="PF01070">
    <property type="entry name" value="FMN_dh"/>
    <property type="match status" value="1"/>
</dbReference>
<dbReference type="GO" id="GO:0010181">
    <property type="term" value="F:FMN binding"/>
    <property type="evidence" value="ECO:0007669"/>
    <property type="project" value="InterPro"/>
</dbReference>
<evidence type="ECO:0000313" key="9">
    <source>
        <dbReference type="EMBL" id="NEZ65372.1"/>
    </source>
</evidence>
<organism evidence="9 10">
    <name type="scientific">Adonisia turfae CCMR0082</name>
    <dbReference type="NCBI Taxonomy" id="2304604"/>
    <lineage>
        <taxon>Bacteria</taxon>
        <taxon>Bacillati</taxon>
        <taxon>Cyanobacteriota</taxon>
        <taxon>Adonisia</taxon>
        <taxon>Adonisia turfae</taxon>
    </lineage>
</organism>
<evidence type="ECO:0000256" key="3">
    <source>
        <dbReference type="ARBA" id="ARBA00022643"/>
    </source>
</evidence>
<gene>
    <name evidence="9" type="ORF">D0962_21800</name>
</gene>
<evidence type="ECO:0000256" key="1">
    <source>
        <dbReference type="ARBA" id="ARBA00001917"/>
    </source>
</evidence>
<dbReference type="SUPFAM" id="SSF51395">
    <property type="entry name" value="FMN-linked oxidoreductases"/>
    <property type="match status" value="1"/>
</dbReference>
<dbReference type="InterPro" id="IPR000262">
    <property type="entry name" value="FMN-dep_DH"/>
</dbReference>
<feature type="active site" description="Proton acceptor" evidence="6">
    <location>
        <position position="279"/>
    </location>
</feature>
<feature type="binding site" evidence="7">
    <location>
        <position position="130"/>
    </location>
    <ligand>
        <name>FMN</name>
        <dbReference type="ChEBI" id="CHEBI:58210"/>
    </ligand>
</feature>
<comment type="cofactor">
    <cofactor evidence="1">
        <name>FMN</name>
        <dbReference type="ChEBI" id="CHEBI:58210"/>
    </cofactor>
</comment>
<keyword evidence="2 7" id="KW-0285">Flavoprotein</keyword>
<dbReference type="InterPro" id="IPR012133">
    <property type="entry name" value="Alpha-hydoxy_acid_DH_FMN"/>
</dbReference>
<dbReference type="PIRSF" id="PIRSF000138">
    <property type="entry name" value="Al-hdrx_acd_dh"/>
    <property type="match status" value="1"/>
</dbReference>
<feature type="binding site" evidence="7">
    <location>
        <position position="255"/>
    </location>
    <ligand>
        <name>FMN</name>
        <dbReference type="ChEBI" id="CHEBI:58210"/>
    </ligand>
</feature>
<accession>A0A6M0SCH6</accession>